<evidence type="ECO:0000313" key="2">
    <source>
        <dbReference type="EMBL" id="OQN95877.1"/>
    </source>
</evidence>
<accession>A0A1V8SA45</accession>
<sequence length="312" mass="34154">MEWFPILEVLKGVYDLTVRYMSATADGPSFDLLLEAQPQLMPARVLICSSNDVALPDNTANAPTATGACMLADSNVPAATTRLGFRANLDDAILSAIITQMEGLSTTHVAQPLQPVLPAHKATLLSLLPHRDKLSYPSRVIVASDLVDSLAHLAGSPWITPDVTQSDIAFFDGSGGMNPSPRNPTFTKAYLSRELHRPNSGQQLAEEYSSEYYQTIVLTMCIWLLGLCAASDHSRDIDTQQPLLAIMADAISWHEQLCKSETGVILEAALECLRLAMDSRLSFTDRDKDLDDFRVKVMEPLRMGDRAVPLVI</sequence>
<dbReference type="Proteomes" id="UP000192596">
    <property type="component" value="Unassembled WGS sequence"/>
</dbReference>
<evidence type="ECO:0000259" key="1">
    <source>
        <dbReference type="Pfam" id="PF24476"/>
    </source>
</evidence>
<reference evidence="3" key="1">
    <citation type="submission" date="2017-03" db="EMBL/GenBank/DDBJ databases">
        <title>Genomes of endolithic fungi from Antarctica.</title>
        <authorList>
            <person name="Coleine C."/>
            <person name="Masonjones S."/>
            <person name="Stajich J.E."/>
        </authorList>
    </citation>
    <scope>NUCLEOTIDE SEQUENCE [LARGE SCALE GENOMIC DNA]</scope>
    <source>
        <strain evidence="3">CCFEE 5527</strain>
    </source>
</reference>
<organism evidence="2 3">
    <name type="scientific">Cryoendolithus antarcticus</name>
    <dbReference type="NCBI Taxonomy" id="1507870"/>
    <lineage>
        <taxon>Eukaryota</taxon>
        <taxon>Fungi</taxon>
        <taxon>Dikarya</taxon>
        <taxon>Ascomycota</taxon>
        <taxon>Pezizomycotina</taxon>
        <taxon>Dothideomycetes</taxon>
        <taxon>Dothideomycetidae</taxon>
        <taxon>Cladosporiales</taxon>
        <taxon>Cladosporiaceae</taxon>
        <taxon>Cryoendolithus</taxon>
    </lineage>
</organism>
<keyword evidence="3" id="KW-1185">Reference proteome</keyword>
<protein>
    <recommendedName>
        <fullName evidence="1">DUF7580 domain-containing protein</fullName>
    </recommendedName>
</protein>
<gene>
    <name evidence="2" type="ORF">B0A48_18162</name>
</gene>
<dbReference type="EMBL" id="NAJO01000077">
    <property type="protein sequence ID" value="OQN95877.1"/>
    <property type="molecule type" value="Genomic_DNA"/>
</dbReference>
<name>A0A1V8SA45_9PEZI</name>
<evidence type="ECO:0000313" key="3">
    <source>
        <dbReference type="Proteomes" id="UP000192596"/>
    </source>
</evidence>
<dbReference type="AlphaFoldDB" id="A0A1V8SA45"/>
<dbReference type="InParanoid" id="A0A1V8SA45"/>
<dbReference type="InterPro" id="IPR056002">
    <property type="entry name" value="DUF7580"/>
</dbReference>
<comment type="caution">
    <text evidence="2">The sequence shown here is derived from an EMBL/GenBank/DDBJ whole genome shotgun (WGS) entry which is preliminary data.</text>
</comment>
<feature type="domain" description="DUF7580" evidence="1">
    <location>
        <begin position="126"/>
        <end position="295"/>
    </location>
</feature>
<proteinExistence type="predicted"/>
<dbReference type="Pfam" id="PF24476">
    <property type="entry name" value="DUF7580"/>
    <property type="match status" value="1"/>
</dbReference>